<dbReference type="Proteomes" id="UP000244069">
    <property type="component" value="Unassembled WGS sequence"/>
</dbReference>
<feature type="domain" description="Bacterial bifunctional deaminase-reductase C-terminal" evidence="1">
    <location>
        <begin position="9"/>
        <end position="174"/>
    </location>
</feature>
<dbReference type="InterPro" id="IPR050765">
    <property type="entry name" value="Riboflavin_Biosynth_HTPR"/>
</dbReference>
<dbReference type="EMBL" id="QBKN01000014">
    <property type="protein sequence ID" value="PTX46976.1"/>
    <property type="molecule type" value="Genomic_DNA"/>
</dbReference>
<dbReference type="SUPFAM" id="SSF53597">
    <property type="entry name" value="Dihydrofolate reductase-like"/>
    <property type="match status" value="1"/>
</dbReference>
<organism evidence="2 3">
    <name type="scientific">Allosediminivita pacifica</name>
    <dbReference type="NCBI Taxonomy" id="1267769"/>
    <lineage>
        <taxon>Bacteria</taxon>
        <taxon>Pseudomonadati</taxon>
        <taxon>Pseudomonadota</taxon>
        <taxon>Alphaproteobacteria</taxon>
        <taxon>Rhodobacterales</taxon>
        <taxon>Paracoccaceae</taxon>
        <taxon>Allosediminivita</taxon>
    </lineage>
</organism>
<dbReference type="Pfam" id="PF01872">
    <property type="entry name" value="RibD_C"/>
    <property type="match status" value="1"/>
</dbReference>
<dbReference type="AlphaFoldDB" id="A0A2T6ATC7"/>
<keyword evidence="3" id="KW-1185">Reference proteome</keyword>
<dbReference type="PANTHER" id="PTHR38011">
    <property type="entry name" value="DIHYDROFOLATE REDUCTASE FAMILY PROTEIN (AFU_ORTHOLOGUE AFUA_8G06820)"/>
    <property type="match status" value="1"/>
</dbReference>
<evidence type="ECO:0000259" key="1">
    <source>
        <dbReference type="Pfam" id="PF01872"/>
    </source>
</evidence>
<reference evidence="2 3" key="1">
    <citation type="submission" date="2018-04" db="EMBL/GenBank/DDBJ databases">
        <title>Genomic Encyclopedia of Archaeal and Bacterial Type Strains, Phase II (KMG-II): from individual species to whole genera.</title>
        <authorList>
            <person name="Goeker M."/>
        </authorList>
    </citation>
    <scope>NUCLEOTIDE SEQUENCE [LARGE SCALE GENOMIC DNA]</scope>
    <source>
        <strain evidence="2 3">DSM 29329</strain>
    </source>
</reference>
<name>A0A2T6ATC7_9RHOB</name>
<sequence length="187" mass="20870">MATLEGHAFIATSLDGFIARTDHEIDWLNKQPLDGDDHGYEAFVARMDGVILGRHSFRKVRGFPEWPYKTPVVVLSRTLTQDDIPAPLRRDDRVRIAGTSPSRLAATLAAEGWRRAYIDGGATIQSFLRAGLLNEITITQVPILLGAGRRLFGPLEEDIDLELREVRSYRSGLVATRYRILSSAPEI</sequence>
<evidence type="ECO:0000313" key="3">
    <source>
        <dbReference type="Proteomes" id="UP000244069"/>
    </source>
</evidence>
<dbReference type="GO" id="GO:0008703">
    <property type="term" value="F:5-amino-6-(5-phosphoribosylamino)uracil reductase activity"/>
    <property type="evidence" value="ECO:0007669"/>
    <property type="project" value="InterPro"/>
</dbReference>
<dbReference type="GO" id="GO:0009231">
    <property type="term" value="P:riboflavin biosynthetic process"/>
    <property type="evidence" value="ECO:0007669"/>
    <property type="project" value="InterPro"/>
</dbReference>
<accession>A0A2T6ATC7</accession>
<evidence type="ECO:0000313" key="2">
    <source>
        <dbReference type="EMBL" id="PTX46976.1"/>
    </source>
</evidence>
<protein>
    <submittedName>
        <fullName evidence="2">Dihydrofolate reductase</fullName>
    </submittedName>
</protein>
<dbReference type="InterPro" id="IPR024072">
    <property type="entry name" value="DHFR-like_dom_sf"/>
</dbReference>
<dbReference type="Gene3D" id="3.40.430.10">
    <property type="entry name" value="Dihydrofolate Reductase, subunit A"/>
    <property type="match status" value="1"/>
</dbReference>
<gene>
    <name evidence="2" type="ORF">C8N44_114118</name>
</gene>
<dbReference type="RefSeq" id="WP_107977050.1">
    <property type="nucleotide sequence ID" value="NZ_BMEZ01000015.1"/>
</dbReference>
<dbReference type="InterPro" id="IPR002734">
    <property type="entry name" value="RibDG_C"/>
</dbReference>
<dbReference type="PANTHER" id="PTHR38011:SF11">
    <property type="entry name" value="2,5-DIAMINO-6-RIBOSYLAMINO-4(3H)-PYRIMIDINONE 5'-PHOSPHATE REDUCTASE"/>
    <property type="match status" value="1"/>
</dbReference>
<proteinExistence type="predicted"/>
<comment type="caution">
    <text evidence="2">The sequence shown here is derived from an EMBL/GenBank/DDBJ whole genome shotgun (WGS) entry which is preliminary data.</text>
</comment>
<dbReference type="OrthoDB" id="9782335at2"/>